<dbReference type="Proteomes" id="UP001339962">
    <property type="component" value="Unassembled WGS sequence"/>
</dbReference>
<sequence>MINEKEFYSVLNLPANKRYEYFIKKVVDWGEVWGLYEDGWAMTEDDNGNLLIPFWPKREFAQYCAAKEWEGYTPEPVELDEFMNEWLPRIKEEGYRPSIFWNGYDSAVMEVEVLLGDLEGELENY</sequence>
<dbReference type="InterPro" id="IPR021284">
    <property type="entry name" value="DUF2750"/>
</dbReference>
<comment type="caution">
    <text evidence="1">The sequence shown here is derived from an EMBL/GenBank/DDBJ whole genome shotgun (WGS) entry which is preliminary data.</text>
</comment>
<accession>A0ABD5IWE4</accession>
<dbReference type="RefSeq" id="WP_221212137.1">
    <property type="nucleotide sequence ID" value="NZ_JACIDF010000012.1"/>
</dbReference>
<dbReference type="Pfam" id="PF11042">
    <property type="entry name" value="DUF2750"/>
    <property type="match status" value="1"/>
</dbReference>
<dbReference type="EMBL" id="JARTLI010000010">
    <property type="protein sequence ID" value="MED5051706.1"/>
    <property type="molecule type" value="Genomic_DNA"/>
</dbReference>
<name>A0ABD5IWE4_9BACL</name>
<organism evidence="1 2">
    <name type="scientific">Anoxybacteroides rupiense</name>
    <dbReference type="NCBI Taxonomy" id="311460"/>
    <lineage>
        <taxon>Bacteria</taxon>
        <taxon>Bacillati</taxon>
        <taxon>Bacillota</taxon>
        <taxon>Bacilli</taxon>
        <taxon>Bacillales</taxon>
        <taxon>Anoxybacillaceae</taxon>
        <taxon>Anoxybacteroides</taxon>
    </lineage>
</organism>
<dbReference type="AlphaFoldDB" id="A0ABD5IWE4"/>
<evidence type="ECO:0000313" key="1">
    <source>
        <dbReference type="EMBL" id="MED5051706.1"/>
    </source>
</evidence>
<gene>
    <name evidence="1" type="ORF">P9850_07520</name>
</gene>
<protein>
    <submittedName>
        <fullName evidence="1">DUF2750 domain-containing protein</fullName>
    </submittedName>
</protein>
<proteinExistence type="predicted"/>
<evidence type="ECO:0000313" key="2">
    <source>
        <dbReference type="Proteomes" id="UP001339962"/>
    </source>
</evidence>
<reference evidence="1 2" key="1">
    <citation type="submission" date="2023-03" db="EMBL/GenBank/DDBJ databases">
        <title>Bacillus Genome Sequencing.</title>
        <authorList>
            <person name="Dunlap C."/>
        </authorList>
    </citation>
    <scope>NUCLEOTIDE SEQUENCE [LARGE SCALE GENOMIC DNA]</scope>
    <source>
        <strain evidence="1 2">NRS-38</strain>
    </source>
</reference>